<name>A0A4V6DBB6_SETVI</name>
<sequence length="63" mass="7109">MSFHVHPLIITVVDTHDLDTCRHSQAPKVIVIIRHTILFKDRPKALISKPATKEKTTKQPAAD</sequence>
<evidence type="ECO:0000313" key="1">
    <source>
        <dbReference type="EMBL" id="TKW32536.1"/>
    </source>
</evidence>
<proteinExistence type="predicted"/>
<protein>
    <submittedName>
        <fullName evidence="1">Uncharacterized protein</fullName>
    </submittedName>
</protein>
<dbReference type="Proteomes" id="UP000298652">
    <property type="component" value="Chromosome 2"/>
</dbReference>
<gene>
    <name evidence="1" type="ORF">SEVIR_2G173700v2</name>
</gene>
<reference evidence="1" key="1">
    <citation type="submission" date="2019-03" db="EMBL/GenBank/DDBJ databases">
        <title>WGS assembly of Setaria viridis.</title>
        <authorList>
            <person name="Huang P."/>
            <person name="Jenkins J."/>
            <person name="Grimwood J."/>
            <person name="Barry K."/>
            <person name="Healey A."/>
            <person name="Mamidi S."/>
            <person name="Sreedasyam A."/>
            <person name="Shu S."/>
            <person name="Feldman M."/>
            <person name="Wu J."/>
            <person name="Yu Y."/>
            <person name="Chen C."/>
            <person name="Johnson J."/>
            <person name="Rokhsar D."/>
            <person name="Baxter I."/>
            <person name="Schmutz J."/>
            <person name="Brutnell T."/>
            <person name="Kellogg E."/>
        </authorList>
    </citation>
    <scope>NUCLEOTIDE SEQUENCE [LARGE SCALE GENOMIC DNA]</scope>
</reference>
<accession>A0A4V6DBB6</accession>
<keyword evidence="2" id="KW-1185">Reference proteome</keyword>
<dbReference type="AlphaFoldDB" id="A0A4V6DBB6"/>
<dbReference type="Gramene" id="TKW32536">
    <property type="protein sequence ID" value="TKW32536"/>
    <property type="gene ID" value="SEVIR_2G173700v2"/>
</dbReference>
<organism evidence="1 2">
    <name type="scientific">Setaria viridis</name>
    <name type="common">Green bristlegrass</name>
    <name type="synonym">Setaria italica subsp. viridis</name>
    <dbReference type="NCBI Taxonomy" id="4556"/>
    <lineage>
        <taxon>Eukaryota</taxon>
        <taxon>Viridiplantae</taxon>
        <taxon>Streptophyta</taxon>
        <taxon>Embryophyta</taxon>
        <taxon>Tracheophyta</taxon>
        <taxon>Spermatophyta</taxon>
        <taxon>Magnoliopsida</taxon>
        <taxon>Liliopsida</taxon>
        <taxon>Poales</taxon>
        <taxon>Poaceae</taxon>
        <taxon>PACMAD clade</taxon>
        <taxon>Panicoideae</taxon>
        <taxon>Panicodae</taxon>
        <taxon>Paniceae</taxon>
        <taxon>Cenchrinae</taxon>
        <taxon>Setaria</taxon>
    </lineage>
</organism>
<evidence type="ECO:0000313" key="2">
    <source>
        <dbReference type="Proteomes" id="UP000298652"/>
    </source>
</evidence>
<dbReference type="EMBL" id="CM016553">
    <property type="protein sequence ID" value="TKW32536.1"/>
    <property type="molecule type" value="Genomic_DNA"/>
</dbReference>